<dbReference type="GeneID" id="24803330"/>
<dbReference type="STRING" id="113653.GAH_00748"/>
<dbReference type="InParanoid" id="A0A0F7IGF4"/>
<dbReference type="PANTHER" id="PTHR40730">
    <property type="entry name" value="TRANSCRIPTIONAL REGULATOR PROTEIN-LIKE PROTEIN"/>
    <property type="match status" value="1"/>
</dbReference>
<accession>A0A0F7IGF4</accession>
<evidence type="ECO:0000313" key="2">
    <source>
        <dbReference type="EMBL" id="AKG91917.1"/>
    </source>
</evidence>
<dbReference type="InterPro" id="IPR001387">
    <property type="entry name" value="Cro/C1-type_HTH"/>
</dbReference>
<dbReference type="PROSITE" id="PS50943">
    <property type="entry name" value="HTH_CROC1"/>
    <property type="match status" value="1"/>
</dbReference>
<name>A0A0F7IGF4_9EURY</name>
<dbReference type="GO" id="GO:0003677">
    <property type="term" value="F:DNA binding"/>
    <property type="evidence" value="ECO:0007669"/>
    <property type="project" value="InterPro"/>
</dbReference>
<dbReference type="InterPro" id="IPR010982">
    <property type="entry name" value="Lambda_DNA-bd_dom_sf"/>
</dbReference>
<dbReference type="AlphaFoldDB" id="A0A0F7IGF4"/>
<dbReference type="Proteomes" id="UP000034723">
    <property type="component" value="Chromosome"/>
</dbReference>
<dbReference type="OrthoDB" id="42697at2157"/>
<dbReference type="HOGENOM" id="CLU_133047_1_0_2"/>
<dbReference type="Pfam" id="PF01381">
    <property type="entry name" value="HTH_3"/>
    <property type="match status" value="1"/>
</dbReference>
<evidence type="ECO:0000259" key="1">
    <source>
        <dbReference type="PROSITE" id="PS50943"/>
    </source>
</evidence>
<reference evidence="2 3" key="1">
    <citation type="submission" date="2015-04" db="EMBL/GenBank/DDBJ databases">
        <title>The complete genome sequence of the hyperthermophilic, obligate iron-reducing archaeon Geoglobus ahangari strain 234T.</title>
        <authorList>
            <person name="Manzella M.P."/>
            <person name="Holmes D.E."/>
            <person name="Rocheleau J.M."/>
            <person name="Chung A."/>
            <person name="Reguera G."/>
            <person name="Kashefi K."/>
        </authorList>
    </citation>
    <scope>NUCLEOTIDE SEQUENCE [LARGE SCALE GENOMIC DNA]</scope>
    <source>
        <strain evidence="2 3">234</strain>
    </source>
</reference>
<protein>
    <submittedName>
        <fullName evidence="2">Putative transcriptional regulator</fullName>
    </submittedName>
</protein>
<keyword evidence="3" id="KW-1185">Reference proteome</keyword>
<dbReference type="EMBL" id="CP011267">
    <property type="protein sequence ID" value="AKG91917.1"/>
    <property type="molecule type" value="Genomic_DNA"/>
</dbReference>
<feature type="domain" description="HTH cro/C1-type" evidence="1">
    <location>
        <begin position="20"/>
        <end position="62"/>
    </location>
</feature>
<dbReference type="RefSeq" id="WP_048094768.1">
    <property type="nucleotide sequence ID" value="NZ_CP011267.1"/>
</dbReference>
<dbReference type="SUPFAM" id="SSF47413">
    <property type="entry name" value="lambda repressor-like DNA-binding domains"/>
    <property type="match status" value="1"/>
</dbReference>
<organism evidence="2 3">
    <name type="scientific">Geoglobus ahangari</name>
    <dbReference type="NCBI Taxonomy" id="113653"/>
    <lineage>
        <taxon>Archaea</taxon>
        <taxon>Methanobacteriati</taxon>
        <taxon>Methanobacteriota</taxon>
        <taxon>Archaeoglobi</taxon>
        <taxon>Archaeoglobales</taxon>
        <taxon>Archaeoglobaceae</taxon>
        <taxon>Geoglobus</taxon>
    </lineage>
</organism>
<dbReference type="KEGG" id="gah:GAH_00748"/>
<proteinExistence type="predicted"/>
<evidence type="ECO:0000313" key="3">
    <source>
        <dbReference type="Proteomes" id="UP000034723"/>
    </source>
</evidence>
<dbReference type="PANTHER" id="PTHR40730:SF5">
    <property type="entry name" value="HTH CRO_C1-TYPE DOMAIN-CONTAINING PROTEIN"/>
    <property type="match status" value="1"/>
</dbReference>
<gene>
    <name evidence="2" type="ORF">GAH_00748</name>
</gene>
<dbReference type="Gene3D" id="1.10.260.40">
    <property type="entry name" value="lambda repressor-like DNA-binding domains"/>
    <property type="match status" value="1"/>
</dbReference>
<dbReference type="CDD" id="cd00093">
    <property type="entry name" value="HTH_XRE"/>
    <property type="match status" value="1"/>
</dbReference>
<sequence>MKSPCEVIASKVIPVIRGEIARELVARGHSKKEVAEILGITVAAVSQYTHGKRGVSDNQLLKEKVKEVVDEIESGKLKDDDLVAKLCELCSFVRRELDVKQI</sequence>